<dbReference type="PROSITE" id="PS00211">
    <property type="entry name" value="ABC_TRANSPORTER_1"/>
    <property type="match status" value="1"/>
</dbReference>
<dbReference type="RefSeq" id="WP_013259426.1">
    <property type="nucleotide sequence ID" value="NC_014365.1"/>
</dbReference>
<dbReference type="GO" id="GO:0005524">
    <property type="term" value="F:ATP binding"/>
    <property type="evidence" value="ECO:0007669"/>
    <property type="project" value="UniProtKB-KW"/>
</dbReference>
<dbReference type="Proteomes" id="UP000009047">
    <property type="component" value="Chromosome"/>
</dbReference>
<dbReference type="PROSITE" id="PS50893">
    <property type="entry name" value="ABC_TRANSPORTER_2"/>
    <property type="match status" value="1"/>
</dbReference>
<evidence type="ECO:0000313" key="6">
    <source>
        <dbReference type="Proteomes" id="UP000009047"/>
    </source>
</evidence>
<evidence type="ECO:0000256" key="1">
    <source>
        <dbReference type="ARBA" id="ARBA00022448"/>
    </source>
</evidence>
<feature type="domain" description="ABC transporter" evidence="4">
    <location>
        <begin position="7"/>
        <end position="223"/>
    </location>
</feature>
<reference evidence="5 6" key="1">
    <citation type="journal article" date="2010" name="Stand. Genomic Sci.">
        <title>Complete genome sequence of Desulfarculus baarsii type strain (2st14).</title>
        <authorList>
            <person name="Sun H."/>
            <person name="Spring S."/>
            <person name="Lapidus A."/>
            <person name="Davenport K."/>
            <person name="Del Rio T.G."/>
            <person name="Tice H."/>
            <person name="Nolan M."/>
            <person name="Copeland A."/>
            <person name="Cheng J.F."/>
            <person name="Lucas S."/>
            <person name="Tapia R."/>
            <person name="Goodwin L."/>
            <person name="Pitluck S."/>
            <person name="Ivanova N."/>
            <person name="Pagani I."/>
            <person name="Mavromatis K."/>
            <person name="Ovchinnikova G."/>
            <person name="Pati A."/>
            <person name="Chen A."/>
            <person name="Palaniappan K."/>
            <person name="Hauser L."/>
            <person name="Chang Y.J."/>
            <person name="Jeffries C.D."/>
            <person name="Detter J.C."/>
            <person name="Han C."/>
            <person name="Rohde M."/>
            <person name="Brambilla E."/>
            <person name="Goker M."/>
            <person name="Woyke T."/>
            <person name="Bristow J."/>
            <person name="Eisen J.A."/>
            <person name="Markowitz V."/>
            <person name="Hugenholtz P."/>
            <person name="Kyrpides N.C."/>
            <person name="Klenk H.P."/>
            <person name="Land M."/>
        </authorList>
    </citation>
    <scope>NUCLEOTIDE SEQUENCE [LARGE SCALE GENOMIC DNA]</scope>
    <source>
        <strain evidence="6">ATCC 33931 / DSM 2075 / LMG 7858 / VKM B-1802 / 2st14</strain>
    </source>
</reference>
<evidence type="ECO:0000256" key="2">
    <source>
        <dbReference type="ARBA" id="ARBA00022741"/>
    </source>
</evidence>
<dbReference type="KEGG" id="dbr:Deba_2633"/>
<name>E1QK94_DESB2</name>
<evidence type="ECO:0000256" key="3">
    <source>
        <dbReference type="ARBA" id="ARBA00022840"/>
    </source>
</evidence>
<dbReference type="HOGENOM" id="CLU_000604_1_22_7"/>
<keyword evidence="2" id="KW-0547">Nucleotide-binding</keyword>
<dbReference type="InterPro" id="IPR003593">
    <property type="entry name" value="AAA+_ATPase"/>
</dbReference>
<dbReference type="eggNOG" id="COG4619">
    <property type="taxonomic scope" value="Bacteria"/>
</dbReference>
<dbReference type="InterPro" id="IPR003439">
    <property type="entry name" value="ABC_transporter-like_ATP-bd"/>
</dbReference>
<dbReference type="InterPro" id="IPR027417">
    <property type="entry name" value="P-loop_NTPase"/>
</dbReference>
<dbReference type="SMART" id="SM00382">
    <property type="entry name" value="AAA"/>
    <property type="match status" value="1"/>
</dbReference>
<dbReference type="PANTHER" id="PTHR43423:SF1">
    <property type="entry name" value="ABC TRANSPORTER I FAMILY MEMBER 17"/>
    <property type="match status" value="1"/>
</dbReference>
<proteinExistence type="predicted"/>
<dbReference type="SUPFAM" id="SSF52540">
    <property type="entry name" value="P-loop containing nucleoside triphosphate hydrolases"/>
    <property type="match status" value="1"/>
</dbReference>
<dbReference type="GO" id="GO:0016887">
    <property type="term" value="F:ATP hydrolysis activity"/>
    <property type="evidence" value="ECO:0007669"/>
    <property type="project" value="InterPro"/>
</dbReference>
<keyword evidence="1" id="KW-0813">Transport</keyword>
<dbReference type="STRING" id="644282.Deba_2633"/>
<dbReference type="Pfam" id="PF00005">
    <property type="entry name" value="ABC_tran"/>
    <property type="match status" value="1"/>
</dbReference>
<dbReference type="EMBL" id="CP002085">
    <property type="protein sequence ID" value="ADK85987.1"/>
    <property type="molecule type" value="Genomic_DNA"/>
</dbReference>
<keyword evidence="6" id="KW-1185">Reference proteome</keyword>
<gene>
    <name evidence="5" type="ordered locus">Deba_2633</name>
</gene>
<keyword evidence="3" id="KW-0067">ATP-binding</keyword>
<evidence type="ECO:0000313" key="5">
    <source>
        <dbReference type="EMBL" id="ADK85987.1"/>
    </source>
</evidence>
<accession>E1QK94</accession>
<sequence length="223" mass="23919">MLPAPLLVAEGLRWQTPGGKRLFDGLSLLLSPGDYVWLSGPSGVGKSSLLRLLNRLISPAAGQIIFLGRPLGDWPAPHLRRRLLLVGQAAALTKGSVADNLLLPFGFRAAHELERPTDELLRRALGRVGLNELALDQAVDGLSVGQAQRLCLARALLLRPNVLLLDEPLAPLDPDSQALVDGLVAEFAAQGGAALMVSHQRPEKANRRLRLVDGALEATPWSE</sequence>
<protein>
    <submittedName>
        <fullName evidence="5">ABC transporter related protein</fullName>
    </submittedName>
</protein>
<dbReference type="AlphaFoldDB" id="E1QK94"/>
<organism evidence="5 6">
    <name type="scientific">Desulfarculus baarsii (strain ATCC 33931 / DSM 2075 / LMG 7858 / VKM B-1802 / 2st14)</name>
    <dbReference type="NCBI Taxonomy" id="644282"/>
    <lineage>
        <taxon>Bacteria</taxon>
        <taxon>Pseudomonadati</taxon>
        <taxon>Thermodesulfobacteriota</taxon>
        <taxon>Desulfarculia</taxon>
        <taxon>Desulfarculales</taxon>
        <taxon>Desulfarculaceae</taxon>
        <taxon>Desulfarculus</taxon>
    </lineage>
</organism>
<dbReference type="PANTHER" id="PTHR43423">
    <property type="entry name" value="ABC TRANSPORTER I FAMILY MEMBER 17"/>
    <property type="match status" value="1"/>
</dbReference>
<dbReference type="InterPro" id="IPR017871">
    <property type="entry name" value="ABC_transporter-like_CS"/>
</dbReference>
<dbReference type="Gene3D" id="3.40.50.300">
    <property type="entry name" value="P-loop containing nucleotide triphosphate hydrolases"/>
    <property type="match status" value="1"/>
</dbReference>
<evidence type="ECO:0000259" key="4">
    <source>
        <dbReference type="PROSITE" id="PS50893"/>
    </source>
</evidence>